<keyword evidence="2" id="KW-1185">Reference proteome</keyword>
<accession>A0ACC3AWS6</accession>
<evidence type="ECO:0000313" key="1">
    <source>
        <dbReference type="EMBL" id="KAK1142294.1"/>
    </source>
</evidence>
<proteinExistence type="predicted"/>
<organism evidence="1 2">
    <name type="scientific">Aspergillus melleus</name>
    <dbReference type="NCBI Taxonomy" id="138277"/>
    <lineage>
        <taxon>Eukaryota</taxon>
        <taxon>Fungi</taxon>
        <taxon>Dikarya</taxon>
        <taxon>Ascomycota</taxon>
        <taxon>Pezizomycotina</taxon>
        <taxon>Eurotiomycetes</taxon>
        <taxon>Eurotiomycetidae</taxon>
        <taxon>Eurotiales</taxon>
        <taxon>Aspergillaceae</taxon>
        <taxon>Aspergillus</taxon>
        <taxon>Aspergillus subgen. Circumdati</taxon>
    </lineage>
</organism>
<name>A0ACC3AWS6_9EURO</name>
<sequence length="283" mass="31828">MANLSYMLSPAHEQITTPASAFQTENELLSQIVAGVIQRAPHKELVYTGVEPAWGSHIVRSLNVHEDEESACSRLHYNSVTKVLWVRLMPTAIHACHQLWVQNENYNWMVSGQLTLEELKKLRTKVGMPIRTFKPPYDQSCKEPDLFIRPGAQRLPSVVVETGWDEAYSRLRNDVDLWLLGGKPYVKVVMLLKWTKTADSKVEGSIEVYSRDLTGTPAKRQSEVVFPAETEEDAAASLNLTRGELFGEVDTPGKDPNDVFQLSIKSLRTVARNALQIMRLSPA</sequence>
<comment type="caution">
    <text evidence="1">The sequence shown here is derived from an EMBL/GenBank/DDBJ whole genome shotgun (WGS) entry which is preliminary data.</text>
</comment>
<gene>
    <name evidence="1" type="ORF">N8T08_008039</name>
</gene>
<dbReference type="Proteomes" id="UP001177260">
    <property type="component" value="Unassembled WGS sequence"/>
</dbReference>
<evidence type="ECO:0000313" key="2">
    <source>
        <dbReference type="Proteomes" id="UP001177260"/>
    </source>
</evidence>
<protein>
    <submittedName>
        <fullName evidence="1">Uncharacterized protein</fullName>
    </submittedName>
</protein>
<reference evidence="1 2" key="1">
    <citation type="journal article" date="2023" name="ACS Omega">
        <title>Identification of the Neoaspergillic Acid Biosynthesis Gene Cluster by Establishing an In Vitro CRISPR-Ribonucleoprotein Genetic System in Aspergillus melleus.</title>
        <authorList>
            <person name="Yuan B."/>
            <person name="Grau M.F."/>
            <person name="Murata R.M."/>
            <person name="Torok T."/>
            <person name="Venkateswaran K."/>
            <person name="Stajich J.E."/>
            <person name="Wang C.C.C."/>
        </authorList>
    </citation>
    <scope>NUCLEOTIDE SEQUENCE [LARGE SCALE GENOMIC DNA]</scope>
    <source>
        <strain evidence="1 2">IMV 1140</strain>
    </source>
</reference>
<dbReference type="EMBL" id="JAOPJF010000052">
    <property type="protein sequence ID" value="KAK1142294.1"/>
    <property type="molecule type" value="Genomic_DNA"/>
</dbReference>